<accession>A0AAD4N5W7</accession>
<sequence length="171" mass="18381">MAFVNNSPALFRHEARRAPKTLTLEVWAKSTVTGAATAEDRLYCGRAGCGEICATGSSTAGLSLVRGLFHEKSDLEGRRGLPVVGSRSTESEVPAACLATLFTSREKVCHSPLRRIPKQTALKTPPLKSQSQLLPVGHSSLPSPQPLSGFLFGAQNWRGQTIGIRIQEVPF</sequence>
<gene>
    <name evidence="1" type="ORF">DdX_07252</name>
</gene>
<proteinExistence type="predicted"/>
<keyword evidence="2" id="KW-1185">Reference proteome</keyword>
<dbReference type="Proteomes" id="UP001201812">
    <property type="component" value="Unassembled WGS sequence"/>
</dbReference>
<reference evidence="1" key="1">
    <citation type="submission" date="2022-01" db="EMBL/GenBank/DDBJ databases">
        <title>Genome Sequence Resource for Two Populations of Ditylenchus destructor, the Migratory Endoparasitic Phytonematode.</title>
        <authorList>
            <person name="Zhang H."/>
            <person name="Lin R."/>
            <person name="Xie B."/>
        </authorList>
    </citation>
    <scope>NUCLEOTIDE SEQUENCE</scope>
    <source>
        <strain evidence="1">BazhouSP</strain>
    </source>
</reference>
<protein>
    <submittedName>
        <fullName evidence="1">Uncharacterized protein</fullName>
    </submittedName>
</protein>
<organism evidence="1 2">
    <name type="scientific">Ditylenchus destructor</name>
    <dbReference type="NCBI Taxonomy" id="166010"/>
    <lineage>
        <taxon>Eukaryota</taxon>
        <taxon>Metazoa</taxon>
        <taxon>Ecdysozoa</taxon>
        <taxon>Nematoda</taxon>
        <taxon>Chromadorea</taxon>
        <taxon>Rhabditida</taxon>
        <taxon>Tylenchina</taxon>
        <taxon>Tylenchomorpha</taxon>
        <taxon>Sphaerularioidea</taxon>
        <taxon>Anguinidae</taxon>
        <taxon>Anguininae</taxon>
        <taxon>Ditylenchus</taxon>
    </lineage>
</organism>
<dbReference type="EMBL" id="JAKKPZ010000010">
    <property type="protein sequence ID" value="KAI1716217.1"/>
    <property type="molecule type" value="Genomic_DNA"/>
</dbReference>
<evidence type="ECO:0000313" key="2">
    <source>
        <dbReference type="Proteomes" id="UP001201812"/>
    </source>
</evidence>
<dbReference type="AlphaFoldDB" id="A0AAD4N5W7"/>
<evidence type="ECO:0000313" key="1">
    <source>
        <dbReference type="EMBL" id="KAI1716217.1"/>
    </source>
</evidence>
<comment type="caution">
    <text evidence="1">The sequence shown here is derived from an EMBL/GenBank/DDBJ whole genome shotgun (WGS) entry which is preliminary data.</text>
</comment>
<name>A0AAD4N5W7_9BILA</name>